<dbReference type="Proteomes" id="UP000276133">
    <property type="component" value="Unassembled WGS sequence"/>
</dbReference>
<proteinExistence type="predicted"/>
<organism evidence="1 2">
    <name type="scientific">Brachionus plicatilis</name>
    <name type="common">Marine rotifer</name>
    <name type="synonym">Brachionus muelleri</name>
    <dbReference type="NCBI Taxonomy" id="10195"/>
    <lineage>
        <taxon>Eukaryota</taxon>
        <taxon>Metazoa</taxon>
        <taxon>Spiralia</taxon>
        <taxon>Gnathifera</taxon>
        <taxon>Rotifera</taxon>
        <taxon>Eurotatoria</taxon>
        <taxon>Monogononta</taxon>
        <taxon>Pseudotrocha</taxon>
        <taxon>Ploima</taxon>
        <taxon>Brachionidae</taxon>
        <taxon>Brachionus</taxon>
    </lineage>
</organism>
<sequence>MYKLFFFQFGTKKLCFVVICVKNPNQCIGLSDDRRSRFFYSNRERKTYYLMIPIKIRAIYLLEF</sequence>
<dbReference type="AlphaFoldDB" id="A0A3M7Q2G8"/>
<gene>
    <name evidence="1" type="ORF">BpHYR1_028535</name>
</gene>
<dbReference type="EMBL" id="REGN01007751">
    <property type="protein sequence ID" value="RNA05359.1"/>
    <property type="molecule type" value="Genomic_DNA"/>
</dbReference>
<keyword evidence="2" id="KW-1185">Reference proteome</keyword>
<reference evidence="1 2" key="1">
    <citation type="journal article" date="2018" name="Sci. Rep.">
        <title>Genomic signatures of local adaptation to the degree of environmental predictability in rotifers.</title>
        <authorList>
            <person name="Franch-Gras L."/>
            <person name="Hahn C."/>
            <person name="Garcia-Roger E.M."/>
            <person name="Carmona M.J."/>
            <person name="Serra M."/>
            <person name="Gomez A."/>
        </authorList>
    </citation>
    <scope>NUCLEOTIDE SEQUENCE [LARGE SCALE GENOMIC DNA]</scope>
    <source>
        <strain evidence="1">HYR1</strain>
    </source>
</reference>
<protein>
    <submittedName>
        <fullName evidence="1">Uncharacterized protein</fullName>
    </submittedName>
</protein>
<evidence type="ECO:0000313" key="2">
    <source>
        <dbReference type="Proteomes" id="UP000276133"/>
    </source>
</evidence>
<evidence type="ECO:0000313" key="1">
    <source>
        <dbReference type="EMBL" id="RNA05359.1"/>
    </source>
</evidence>
<name>A0A3M7Q2G8_BRAPC</name>
<comment type="caution">
    <text evidence="1">The sequence shown here is derived from an EMBL/GenBank/DDBJ whole genome shotgun (WGS) entry which is preliminary data.</text>
</comment>
<accession>A0A3M7Q2G8</accession>